<dbReference type="InterPro" id="IPR014718">
    <property type="entry name" value="GH-type_carb-bd"/>
</dbReference>
<comment type="function">
    <text evidence="8">Mutarotase converts alpha-aldose to the beta-anomer. It is active on D-glucose, L-arabinose, D-xylose, D-galactose, maltose and lactose.</text>
</comment>
<dbReference type="InterPro" id="IPR036291">
    <property type="entry name" value="NAD(P)-bd_dom_sf"/>
</dbReference>
<dbReference type="Pfam" id="PF16363">
    <property type="entry name" value="GDP_Man_Dehyd"/>
    <property type="match status" value="1"/>
</dbReference>
<dbReference type="CDD" id="cd09019">
    <property type="entry name" value="galactose_mutarotase_like"/>
    <property type="match status" value="1"/>
</dbReference>
<evidence type="ECO:0000256" key="5">
    <source>
        <dbReference type="ARBA" id="ARBA00023027"/>
    </source>
</evidence>
<evidence type="ECO:0000256" key="4">
    <source>
        <dbReference type="ARBA" id="ARBA00005028"/>
    </source>
</evidence>
<dbReference type="GO" id="GO:0006012">
    <property type="term" value="P:galactose metabolic process"/>
    <property type="evidence" value="ECO:0007669"/>
    <property type="project" value="InterPro"/>
</dbReference>
<evidence type="ECO:0000256" key="3">
    <source>
        <dbReference type="ARBA" id="ARBA00004947"/>
    </source>
</evidence>
<evidence type="ECO:0000256" key="6">
    <source>
        <dbReference type="ARBA" id="ARBA00023235"/>
    </source>
</evidence>
<dbReference type="GO" id="GO:0005829">
    <property type="term" value="C:cytosol"/>
    <property type="evidence" value="ECO:0007669"/>
    <property type="project" value="TreeGrafter"/>
</dbReference>
<evidence type="ECO:0000256" key="1">
    <source>
        <dbReference type="ARBA" id="ARBA00000083"/>
    </source>
</evidence>
<evidence type="ECO:0000313" key="12">
    <source>
        <dbReference type="EMBL" id="CAH2350628.1"/>
    </source>
</evidence>
<keyword evidence="13" id="KW-1185">Reference proteome</keyword>
<dbReference type="AlphaFoldDB" id="A0A9P0VW49"/>
<dbReference type="Gene3D" id="2.70.98.10">
    <property type="match status" value="1"/>
</dbReference>
<dbReference type="InterPro" id="IPR018052">
    <property type="entry name" value="Ald1_epimerase_CS"/>
</dbReference>
<organism evidence="12 13">
    <name type="scientific">[Candida] railenensis</name>
    <dbReference type="NCBI Taxonomy" id="45579"/>
    <lineage>
        <taxon>Eukaryota</taxon>
        <taxon>Fungi</taxon>
        <taxon>Dikarya</taxon>
        <taxon>Ascomycota</taxon>
        <taxon>Saccharomycotina</taxon>
        <taxon>Pichiomycetes</taxon>
        <taxon>Debaryomycetaceae</taxon>
        <taxon>Kurtzmaniella</taxon>
    </lineage>
</organism>
<comment type="catalytic activity">
    <reaction evidence="1">
        <text>UDP-alpha-D-glucose = UDP-alpha-D-galactose</text>
        <dbReference type="Rhea" id="RHEA:22168"/>
        <dbReference type="ChEBI" id="CHEBI:58885"/>
        <dbReference type="ChEBI" id="CHEBI:66914"/>
        <dbReference type="EC" id="5.1.3.2"/>
    </reaction>
</comment>
<dbReference type="GO" id="GO:0003978">
    <property type="term" value="F:UDP-glucose 4-epimerase activity"/>
    <property type="evidence" value="ECO:0007669"/>
    <property type="project" value="UniProtKB-EC"/>
</dbReference>
<evidence type="ECO:0000313" key="13">
    <source>
        <dbReference type="Proteomes" id="UP000837801"/>
    </source>
</evidence>
<keyword evidence="5" id="KW-0520">NAD</keyword>
<dbReference type="EMBL" id="CAKXYY010000002">
    <property type="protein sequence ID" value="CAH2350628.1"/>
    <property type="molecule type" value="Genomic_DNA"/>
</dbReference>
<evidence type="ECO:0000256" key="10">
    <source>
        <dbReference type="ARBA" id="ARBA00038238"/>
    </source>
</evidence>
<dbReference type="NCBIfam" id="TIGR01179">
    <property type="entry name" value="galE"/>
    <property type="match status" value="1"/>
</dbReference>
<gene>
    <name evidence="12" type="ORF">CLIB1423_02S01442</name>
</gene>
<feature type="domain" description="NAD(P)-binding" evidence="11">
    <location>
        <begin position="4"/>
        <end position="333"/>
    </location>
</feature>
<evidence type="ECO:0000256" key="9">
    <source>
        <dbReference type="ARBA" id="ARBA00037955"/>
    </source>
</evidence>
<keyword evidence="6" id="KW-0413">Isomerase</keyword>
<comment type="cofactor">
    <cofactor evidence="2">
        <name>NAD(+)</name>
        <dbReference type="ChEBI" id="CHEBI:57540"/>
    </cofactor>
</comment>
<dbReference type="InterPro" id="IPR047215">
    <property type="entry name" value="Galactose_mutarotase-like"/>
</dbReference>
<dbReference type="InterPro" id="IPR016040">
    <property type="entry name" value="NAD(P)-bd_dom"/>
</dbReference>
<dbReference type="Pfam" id="PF01263">
    <property type="entry name" value="Aldose_epim"/>
    <property type="match status" value="1"/>
</dbReference>
<reference evidence="12" key="1">
    <citation type="submission" date="2022-03" db="EMBL/GenBank/DDBJ databases">
        <authorList>
            <person name="Legras J.-L."/>
            <person name="Devillers H."/>
            <person name="Grondin C."/>
        </authorList>
    </citation>
    <scope>NUCLEOTIDE SEQUENCE</scope>
    <source>
        <strain evidence="12">CLIB 1423</strain>
    </source>
</reference>
<evidence type="ECO:0000259" key="11">
    <source>
        <dbReference type="Pfam" id="PF16363"/>
    </source>
</evidence>
<dbReference type="PANTHER" id="PTHR43725">
    <property type="entry name" value="UDP-GLUCOSE 4-EPIMERASE"/>
    <property type="match status" value="1"/>
</dbReference>
<evidence type="ECO:0000256" key="8">
    <source>
        <dbReference type="ARBA" id="ARBA00037676"/>
    </source>
</evidence>
<dbReference type="CDD" id="cd05247">
    <property type="entry name" value="UDP_G4E_1_SDR_e"/>
    <property type="match status" value="1"/>
</dbReference>
<comment type="pathway">
    <text evidence="4">Carbohydrate metabolism; hexose metabolism.</text>
</comment>
<sequence>MYILVTGGAGYIGSHTVVELINHGYKVVIADNLYNSSFDAVARIEFIVKQHVPFFNVDIRDKEQLSKIFETYEISSVIHFAALKAVGESTKIPLKYYDNNVNGTIKLLEVMDQYNVKNIVFSSSATVYGDVTRFGDNSMIPIPEHCPNDPTNPYGKTKYVIENILHDVYNSDNKWKTAILRYFNPIGAHPSGLIGEDPLGIPQNLLPYLAQVAIGRRDKLSIFGNDYNSHDGTPIRDYIHVIDLAKGHIAALEYLHNLQNDQGLFREWNLGSGKGSTVFDVYHAFCKVVGRELPHEVVGRRDGDVLDLTANPKRANEELKWKTHLTIDDACKDLWKWTVDNPSGYNIDNYSWKALSANDLSNRSHTIKVDDTFKVSIMNLGATIQNVTYKDAPVALGFVTEQEYKNQSFYIGATVGRYANRISEAEKLKLSVNENGNTLHGGKFGFDKKDFLGPVVKRNKKENSTTLEFYLLDPHLENGFPGDLGTLVKYTIASGSIEIEYESELLGKADETFLNLTNHSYWNISTGSSIDGTKIKMATNKALEVDSKSLLPTGKIVDREVTGFAKGSAGIDTCFVLEQQSVQSVDTRSNELQTVLEATHPDSKVKLVVQTTEPSFQLYTADHLDVPGKFGPRGGFCVESGRYIDAINQESWKKSVILPKGETYGSKTKYAFESV</sequence>
<proteinExistence type="inferred from homology"/>
<comment type="similarity">
    <text evidence="9">In the N-terminal section; belongs to the NAD(P)-dependent epimerase/dehydratase family.</text>
</comment>
<comment type="pathway">
    <text evidence="3">Carbohydrate metabolism; galactose metabolism.</text>
</comment>
<comment type="similarity">
    <text evidence="10">In the C-terminal section; belongs to the aldose epimerase family.</text>
</comment>
<dbReference type="OrthoDB" id="9402762at2759"/>
<dbReference type="InterPro" id="IPR011013">
    <property type="entry name" value="Gal_mutarotase_sf_dom"/>
</dbReference>
<evidence type="ECO:0000256" key="2">
    <source>
        <dbReference type="ARBA" id="ARBA00001911"/>
    </source>
</evidence>
<keyword evidence="7" id="KW-0119">Carbohydrate metabolism</keyword>
<dbReference type="GO" id="GO:0030246">
    <property type="term" value="F:carbohydrate binding"/>
    <property type="evidence" value="ECO:0007669"/>
    <property type="project" value="InterPro"/>
</dbReference>
<dbReference type="Gene3D" id="3.40.50.720">
    <property type="entry name" value="NAD(P)-binding Rossmann-like Domain"/>
    <property type="match status" value="1"/>
</dbReference>
<name>A0A9P0VW49_9ASCO</name>
<dbReference type="InterPro" id="IPR008183">
    <property type="entry name" value="Aldose_1/G6P_1-epimerase"/>
</dbReference>
<dbReference type="NCBIfam" id="NF007956">
    <property type="entry name" value="PRK10675.1"/>
    <property type="match status" value="1"/>
</dbReference>
<dbReference type="PANTHER" id="PTHR43725:SF47">
    <property type="entry name" value="UDP-GLUCOSE 4-EPIMERASE"/>
    <property type="match status" value="1"/>
</dbReference>
<accession>A0A9P0VW49</accession>
<dbReference type="PROSITE" id="PS00545">
    <property type="entry name" value="ALDOSE_1_EPIMERASE"/>
    <property type="match status" value="1"/>
</dbReference>
<protein>
    <submittedName>
        <fullName evidence="12">Bifunctional protein Gal10p</fullName>
    </submittedName>
</protein>
<dbReference type="SUPFAM" id="SSF74650">
    <property type="entry name" value="Galactose mutarotase-like"/>
    <property type="match status" value="1"/>
</dbReference>
<dbReference type="Gene3D" id="3.90.25.10">
    <property type="entry name" value="UDP-galactose 4-epimerase, domain 1"/>
    <property type="match status" value="1"/>
</dbReference>
<dbReference type="InterPro" id="IPR005886">
    <property type="entry name" value="UDP_G4E"/>
</dbReference>
<evidence type="ECO:0000256" key="7">
    <source>
        <dbReference type="ARBA" id="ARBA00023277"/>
    </source>
</evidence>
<comment type="caution">
    <text evidence="12">The sequence shown here is derived from an EMBL/GenBank/DDBJ whole genome shotgun (WGS) entry which is preliminary data.</text>
</comment>
<dbReference type="SUPFAM" id="SSF51735">
    <property type="entry name" value="NAD(P)-binding Rossmann-fold domains"/>
    <property type="match status" value="1"/>
</dbReference>
<dbReference type="Proteomes" id="UP000837801">
    <property type="component" value="Unassembled WGS sequence"/>
</dbReference>